<sequence>MKNGDVREGSSSAVSDGSSQEASSEGGQGESGLKRRRPYVAPAREGGGGFTPITLGTRAPVLPGQGC</sequence>
<evidence type="ECO:0000256" key="1">
    <source>
        <dbReference type="SAM" id="MobiDB-lite"/>
    </source>
</evidence>
<accession>A0A0K1ERK8</accession>
<dbReference type="STRING" id="52.CMC5_076860"/>
<dbReference type="RefSeq" id="WP_050434916.1">
    <property type="nucleotide sequence ID" value="NZ_CP012159.1"/>
</dbReference>
<proteinExistence type="predicted"/>
<organism evidence="2 3">
    <name type="scientific">Chondromyces crocatus</name>
    <dbReference type="NCBI Taxonomy" id="52"/>
    <lineage>
        <taxon>Bacteria</taxon>
        <taxon>Pseudomonadati</taxon>
        <taxon>Myxococcota</taxon>
        <taxon>Polyangia</taxon>
        <taxon>Polyangiales</taxon>
        <taxon>Polyangiaceae</taxon>
        <taxon>Chondromyces</taxon>
    </lineage>
</organism>
<protein>
    <submittedName>
        <fullName evidence="2">Uncharacterized protein</fullName>
    </submittedName>
</protein>
<dbReference type="KEGG" id="ccro:CMC5_076860"/>
<dbReference type="EMBL" id="CP012159">
    <property type="protein sequence ID" value="AKT43454.1"/>
    <property type="molecule type" value="Genomic_DNA"/>
</dbReference>
<keyword evidence="3" id="KW-1185">Reference proteome</keyword>
<name>A0A0K1ERK8_CHOCO</name>
<evidence type="ECO:0000313" key="3">
    <source>
        <dbReference type="Proteomes" id="UP000067626"/>
    </source>
</evidence>
<evidence type="ECO:0000313" key="2">
    <source>
        <dbReference type="EMBL" id="AKT43454.1"/>
    </source>
</evidence>
<reference evidence="2 3" key="1">
    <citation type="submission" date="2015-07" db="EMBL/GenBank/DDBJ databases">
        <title>Genome analysis of myxobacterium Chondromyces crocatus Cm c5 reveals a high potential for natural compound synthesis and the genetic basis for the loss of fruiting body formation.</title>
        <authorList>
            <person name="Zaburannyi N."/>
            <person name="Bunk B."/>
            <person name="Maier J."/>
            <person name="Overmann J."/>
            <person name="Mueller R."/>
        </authorList>
    </citation>
    <scope>NUCLEOTIDE SEQUENCE [LARGE SCALE GENOMIC DNA]</scope>
    <source>
        <strain evidence="2 3">Cm c5</strain>
    </source>
</reference>
<dbReference type="AlphaFoldDB" id="A0A0K1ERK8"/>
<feature type="compositionally biased region" description="Low complexity" evidence="1">
    <location>
        <begin position="9"/>
        <end position="25"/>
    </location>
</feature>
<dbReference type="Proteomes" id="UP000067626">
    <property type="component" value="Chromosome"/>
</dbReference>
<feature type="region of interest" description="Disordered" evidence="1">
    <location>
        <begin position="1"/>
        <end position="67"/>
    </location>
</feature>
<gene>
    <name evidence="2" type="ORF">CMC5_076860</name>
</gene>